<protein>
    <submittedName>
        <fullName evidence="1">Uncharacterized protein</fullName>
    </submittedName>
</protein>
<dbReference type="AlphaFoldDB" id="A0A0L8I9R0"/>
<dbReference type="EMBL" id="KQ416193">
    <property type="protein sequence ID" value="KOF98248.1"/>
    <property type="molecule type" value="Genomic_DNA"/>
</dbReference>
<organism evidence="1">
    <name type="scientific">Octopus bimaculoides</name>
    <name type="common">California two-spotted octopus</name>
    <dbReference type="NCBI Taxonomy" id="37653"/>
    <lineage>
        <taxon>Eukaryota</taxon>
        <taxon>Metazoa</taxon>
        <taxon>Spiralia</taxon>
        <taxon>Lophotrochozoa</taxon>
        <taxon>Mollusca</taxon>
        <taxon>Cephalopoda</taxon>
        <taxon>Coleoidea</taxon>
        <taxon>Octopodiformes</taxon>
        <taxon>Octopoda</taxon>
        <taxon>Incirrata</taxon>
        <taxon>Octopodidae</taxon>
        <taxon>Octopus</taxon>
    </lineage>
</organism>
<proteinExistence type="predicted"/>
<name>A0A0L8I9R0_OCTBM</name>
<reference evidence="1" key="1">
    <citation type="submission" date="2015-07" db="EMBL/GenBank/DDBJ databases">
        <title>MeaNS - Measles Nucleotide Surveillance Program.</title>
        <authorList>
            <person name="Tran T."/>
            <person name="Druce J."/>
        </authorList>
    </citation>
    <scope>NUCLEOTIDE SEQUENCE</scope>
    <source>
        <strain evidence="1">UCB-OBI-ISO-001</strain>
        <tissue evidence="1">Gonad</tissue>
    </source>
</reference>
<dbReference type="PROSITE" id="PS51257">
    <property type="entry name" value="PROKAR_LIPOPROTEIN"/>
    <property type="match status" value="1"/>
</dbReference>
<sequence length="57" mass="6864">MTKNLSLAKYVIWRMGRWWCPTSTMIACYTFLMKETLCRDYLCHLQLQIYVDGILIK</sequence>
<gene>
    <name evidence="1" type="ORF">OCBIM_22026558mg</name>
</gene>
<evidence type="ECO:0000313" key="1">
    <source>
        <dbReference type="EMBL" id="KOF98248.1"/>
    </source>
</evidence>
<accession>A0A0L8I9R0</accession>